<feature type="compositionally biased region" description="Gly residues" evidence="3">
    <location>
        <begin position="519"/>
        <end position="534"/>
    </location>
</feature>
<feature type="transmembrane region" description="Helical" evidence="4">
    <location>
        <begin position="796"/>
        <end position="816"/>
    </location>
</feature>
<feature type="domain" description="VASt" evidence="6">
    <location>
        <begin position="554"/>
        <end position="742"/>
    </location>
</feature>
<dbReference type="PANTHER" id="PTHR46296">
    <property type="entry name" value="BNAA05G37250D PROTEIN"/>
    <property type="match status" value="1"/>
</dbReference>
<evidence type="ECO:0000256" key="3">
    <source>
        <dbReference type="SAM" id="MobiDB-lite"/>
    </source>
</evidence>
<keyword evidence="4" id="KW-0812">Transmembrane</keyword>
<proteinExistence type="predicted"/>
<dbReference type="OrthoDB" id="541621at2759"/>
<dbReference type="InterPro" id="IPR000008">
    <property type="entry name" value="C2_dom"/>
</dbReference>
<dbReference type="Pfam" id="PF16016">
    <property type="entry name" value="VASt"/>
    <property type="match status" value="1"/>
</dbReference>
<feature type="region of interest" description="Disordered" evidence="3">
    <location>
        <begin position="45"/>
        <end position="77"/>
    </location>
</feature>
<protein>
    <recommendedName>
        <fullName evidence="9">C2 domain-containing protein</fullName>
    </recommendedName>
</protein>
<dbReference type="PROSITE" id="PS51778">
    <property type="entry name" value="VAST"/>
    <property type="match status" value="1"/>
</dbReference>
<comment type="subcellular location">
    <subcellularLocation>
        <location evidence="1">Membrane</location>
    </subcellularLocation>
</comment>
<dbReference type="PANTHER" id="PTHR46296:SF8">
    <property type="entry name" value="OS06G0297800 PROTEIN"/>
    <property type="match status" value="1"/>
</dbReference>
<sequence>MLRRICARPGECGQLKLTQSVHESDRLEDILSGVEFRTRELEVESYPGLGPSFGPPSSTASPSPGSRSDTRSLNNFQRNSVLRRGNTSFAPWLGGDYFLCVEVKEGVDFEPGTTKARTVPGVNMIGNLVVRPTCDPFVRVTLQHTGSASRDSSPLAEAETRVVYRNRHPKWEECLPFPLDDVTEDTSILLRVYDKDIGHFNSFVGQVSLPIPSVLSSIPDLGQEVVYRLPLQDRTGAAKKRAGGELMFGVSILEKQQYHEMMAVIKGIQDPDKIHSKLGSYRLHLKIHSVRGLIGKDSFRDLAMEVKLCCFEARIPLRSAMVEGEISPDDLELAIPLGAAFQEGGAIKGKDRLQFGDVRIDLYAGKGRLAKTQVPIWDVPFKGEGGPPTPPPPSPGPARRSDESVDTPKGTEPSDASTGLLSQIANLASSIGGPSATSTKPEQPQLREGLTGLSASSAFATAPPSPPPAAPPSPPRPLWEGKRYIRKMEKFGALASCPELVVSMQLVKVDETASADNSVGGGARSAGGGGGGGGLDWAAADEEAAEALAAPMPWDTTVGDFTIPAGPQCVCRSLYASDAEVWDRICKAEGLTNVNFGPWTPDPDGKALAVRQASYHKPTPVGPTPVTVVMRILSKGPGGFVMHNTVTPTVPPVGQCVNVQMQLVATHAGPGKTRFVASCKTEWFKSGMLPTSAPPPRPTEWFKSGMMVNVLKGKVESALPGDARKHFQILERELARQLSGGSGSGSGGVGGSGASFDSGTAAASGGGVIGGGGALGAGDGGSRPSGFLDVLTSPPGLLLCVSWAIALVAVLCVLRVSSQLAGNNRAISQLAAAVAAASERMAAAAAAMAAAGQQCQATAAAAAAGR</sequence>
<feature type="region of interest" description="Disordered" evidence="3">
    <location>
        <begin position="515"/>
        <end position="534"/>
    </location>
</feature>
<evidence type="ECO:0008006" key="9">
    <source>
        <dbReference type="Google" id="ProtNLM"/>
    </source>
</evidence>
<accession>A0A835XSM9</accession>
<evidence type="ECO:0000313" key="7">
    <source>
        <dbReference type="EMBL" id="KAG2490472.1"/>
    </source>
</evidence>
<dbReference type="PROSITE" id="PS50004">
    <property type="entry name" value="C2"/>
    <property type="match status" value="1"/>
</dbReference>
<evidence type="ECO:0000259" key="6">
    <source>
        <dbReference type="PROSITE" id="PS51778"/>
    </source>
</evidence>
<keyword evidence="8" id="KW-1185">Reference proteome</keyword>
<dbReference type="SUPFAM" id="SSF49562">
    <property type="entry name" value="C2 domain (Calcium/lipid-binding domain, CaLB)"/>
    <property type="match status" value="1"/>
</dbReference>
<gene>
    <name evidence="7" type="ORF">HYH03_011101</name>
</gene>
<feature type="region of interest" description="Disordered" evidence="3">
    <location>
        <begin position="456"/>
        <end position="478"/>
    </location>
</feature>
<reference evidence="7" key="1">
    <citation type="journal article" date="2020" name="bioRxiv">
        <title>Comparative genomics of Chlamydomonas.</title>
        <authorList>
            <person name="Craig R.J."/>
            <person name="Hasan A.R."/>
            <person name="Ness R.W."/>
            <person name="Keightley P.D."/>
        </authorList>
    </citation>
    <scope>NUCLEOTIDE SEQUENCE</scope>
    <source>
        <strain evidence="7">CCAP 11/70</strain>
    </source>
</reference>
<feature type="region of interest" description="Disordered" evidence="3">
    <location>
        <begin position="378"/>
        <end position="417"/>
    </location>
</feature>
<feature type="compositionally biased region" description="Pro residues" evidence="3">
    <location>
        <begin position="463"/>
        <end position="477"/>
    </location>
</feature>
<organism evidence="7 8">
    <name type="scientific">Edaphochlamys debaryana</name>
    <dbReference type="NCBI Taxonomy" id="47281"/>
    <lineage>
        <taxon>Eukaryota</taxon>
        <taxon>Viridiplantae</taxon>
        <taxon>Chlorophyta</taxon>
        <taxon>core chlorophytes</taxon>
        <taxon>Chlorophyceae</taxon>
        <taxon>CS clade</taxon>
        <taxon>Chlamydomonadales</taxon>
        <taxon>Chlamydomonadales incertae sedis</taxon>
        <taxon>Edaphochlamys</taxon>
    </lineage>
</organism>
<feature type="compositionally biased region" description="Pro residues" evidence="3">
    <location>
        <begin position="387"/>
        <end position="396"/>
    </location>
</feature>
<name>A0A835XSM9_9CHLO</name>
<evidence type="ECO:0000256" key="2">
    <source>
        <dbReference type="ARBA" id="ARBA00023136"/>
    </source>
</evidence>
<dbReference type="InterPro" id="IPR031968">
    <property type="entry name" value="VASt"/>
</dbReference>
<comment type="caution">
    <text evidence="7">The sequence shown here is derived from an EMBL/GenBank/DDBJ whole genome shotgun (WGS) entry which is preliminary data.</text>
</comment>
<evidence type="ECO:0000313" key="8">
    <source>
        <dbReference type="Proteomes" id="UP000612055"/>
    </source>
</evidence>
<dbReference type="AlphaFoldDB" id="A0A835XSM9"/>
<keyword evidence="2 4" id="KW-0472">Membrane</keyword>
<dbReference type="SMART" id="SM00239">
    <property type="entry name" value="C2"/>
    <property type="match status" value="1"/>
</dbReference>
<evidence type="ECO:0000256" key="4">
    <source>
        <dbReference type="SAM" id="Phobius"/>
    </source>
</evidence>
<dbReference type="Pfam" id="PF00168">
    <property type="entry name" value="C2"/>
    <property type="match status" value="1"/>
</dbReference>
<dbReference type="CDD" id="cd00030">
    <property type="entry name" value="C2"/>
    <property type="match status" value="1"/>
</dbReference>
<dbReference type="Gene3D" id="2.60.40.150">
    <property type="entry name" value="C2 domain"/>
    <property type="match status" value="1"/>
</dbReference>
<feature type="compositionally biased region" description="Low complexity" evidence="3">
    <location>
        <begin position="45"/>
        <end position="67"/>
    </location>
</feature>
<evidence type="ECO:0000256" key="1">
    <source>
        <dbReference type="ARBA" id="ARBA00004370"/>
    </source>
</evidence>
<dbReference type="GO" id="GO:0016020">
    <property type="term" value="C:membrane"/>
    <property type="evidence" value="ECO:0007669"/>
    <property type="project" value="UniProtKB-SubCell"/>
</dbReference>
<dbReference type="Proteomes" id="UP000612055">
    <property type="component" value="Unassembled WGS sequence"/>
</dbReference>
<evidence type="ECO:0000259" key="5">
    <source>
        <dbReference type="PROSITE" id="PS50004"/>
    </source>
</evidence>
<dbReference type="InterPro" id="IPR035892">
    <property type="entry name" value="C2_domain_sf"/>
</dbReference>
<dbReference type="InterPro" id="IPR044511">
    <property type="entry name" value="At1g03370/At5g50170-like"/>
</dbReference>
<dbReference type="EMBL" id="JAEHOE010000061">
    <property type="protein sequence ID" value="KAG2490472.1"/>
    <property type="molecule type" value="Genomic_DNA"/>
</dbReference>
<feature type="domain" description="C2" evidence="5">
    <location>
        <begin position="93"/>
        <end position="225"/>
    </location>
</feature>
<keyword evidence="4" id="KW-1133">Transmembrane helix</keyword>